<evidence type="ECO:0000313" key="2">
    <source>
        <dbReference type="Proteomes" id="UP000239156"/>
    </source>
</evidence>
<dbReference type="PANTHER" id="PTHR33069:SF3">
    <property type="entry name" value="DYNEIN HEAVY CHAIN TAIL DOMAIN-CONTAINING PROTEIN"/>
    <property type="match status" value="1"/>
</dbReference>
<proteinExistence type="predicted"/>
<dbReference type="VEuPathDB" id="FungiDB:PSTT_14041"/>
<dbReference type="AlphaFoldDB" id="A0A2S4UP45"/>
<dbReference type="PANTHER" id="PTHR33069">
    <property type="entry name" value="CHROMOSOME 7, WHOLE GENOME SHOTGUN SEQUENCE-RELATED"/>
    <property type="match status" value="1"/>
</dbReference>
<dbReference type="Proteomes" id="UP000239156">
    <property type="component" value="Unassembled WGS sequence"/>
</dbReference>
<organism evidence="1 2">
    <name type="scientific">Puccinia striiformis</name>
    <dbReference type="NCBI Taxonomy" id="27350"/>
    <lineage>
        <taxon>Eukaryota</taxon>
        <taxon>Fungi</taxon>
        <taxon>Dikarya</taxon>
        <taxon>Basidiomycota</taxon>
        <taxon>Pucciniomycotina</taxon>
        <taxon>Pucciniomycetes</taxon>
        <taxon>Pucciniales</taxon>
        <taxon>Pucciniaceae</taxon>
        <taxon>Puccinia</taxon>
    </lineage>
</organism>
<evidence type="ECO:0000313" key="1">
    <source>
        <dbReference type="EMBL" id="POV99040.1"/>
    </source>
</evidence>
<reference evidence="1" key="1">
    <citation type="submission" date="2017-12" db="EMBL/GenBank/DDBJ databases">
        <title>Gene loss provides genomic basis for host adaptation in cereal stripe rust fungi.</title>
        <authorList>
            <person name="Xia C."/>
        </authorList>
    </citation>
    <scope>NUCLEOTIDE SEQUENCE [LARGE SCALE GENOMIC DNA]</scope>
    <source>
        <strain evidence="1">93-210</strain>
    </source>
</reference>
<protein>
    <submittedName>
        <fullName evidence="1">Uncharacterized protein</fullName>
    </submittedName>
</protein>
<name>A0A2S4UP45_9BASI</name>
<sequence length="377" mass="42355">MAQSKNEPSDKLNLQLPGKQGNFIIRFQRLTTFVERCYVPADQHHDRATIEVLMSTSSIDEAGLKEITLDRLQSTLPLLKSQLTALAALARLLDLSCLQQQTESRIKRVMLLQAVFGQTMDYINFDIALVGTESTCKAKRSNDQDLGRVNVNELLKSSNGGLSPGELEFHTQAHGVLACHRYTHKQAARFIDTTIEPIDGFKWAPAQKGWTGQLERADVRWRKMVDSTNPGTLVLPELKYMHMGQTVLQQNIQTPDQYETATVIHRDTEMCCNEVSSEIIGLSPGDLVGMIYILCASDLAERAPNYNKFIQVTERLKSRFGVPLRAALLHLVPSILATDESTVQNYYRSWIRNCNTQLVLAIDNLSRHARSVDGNRS</sequence>
<dbReference type="VEuPathDB" id="FungiDB:PSHT_02765"/>
<comment type="caution">
    <text evidence="1">The sequence shown here is derived from an EMBL/GenBank/DDBJ whole genome shotgun (WGS) entry which is preliminary data.</text>
</comment>
<accession>A0A2S4UP45</accession>
<dbReference type="EMBL" id="PKSL01000210">
    <property type="protein sequence ID" value="POV99040.1"/>
    <property type="molecule type" value="Genomic_DNA"/>
</dbReference>
<gene>
    <name evidence="1" type="ORF">PSTT_14041</name>
</gene>
<keyword evidence="2" id="KW-1185">Reference proteome</keyword>